<dbReference type="PROSITE" id="PS51677">
    <property type="entry name" value="NODB"/>
    <property type="match status" value="1"/>
</dbReference>
<dbReference type="InterPro" id="IPR011330">
    <property type="entry name" value="Glyco_hydro/deAcase_b/a-brl"/>
</dbReference>
<comment type="caution">
    <text evidence="4">The sequence shown here is derived from an EMBL/GenBank/DDBJ whole genome shotgun (WGS) entry which is preliminary data.</text>
</comment>
<protein>
    <submittedName>
        <fullName evidence="4">Polysaccharide deacetylase family protein</fullName>
    </submittedName>
</protein>
<sequence>MGIVPVKTPTIIKKILPDYVWEYSTSEKVLYLTFDDGPTPEITQWTLDTLKQYQAKATFFCIGNNIQKHPDIFHNILNEGHRIGNHSNTHLKGWRTSVENYISDIHEAQKIINFELKKSEIAMQDAHTSRLFRPPYGQIKPGQGKALKALGYTVVTWSILSFDWEKETAPETCYNNVINESKPGSIIVFHDSVKASKNLMHALPKVLAHFSEKGYSFKTLPI</sequence>
<dbReference type="Gene3D" id="3.20.20.370">
    <property type="entry name" value="Glycoside hydrolase/deacetylase"/>
    <property type="match status" value="1"/>
</dbReference>
<dbReference type="OrthoDB" id="9812065at2"/>
<dbReference type="PANTHER" id="PTHR10587:SF133">
    <property type="entry name" value="CHITIN DEACETYLASE 1-RELATED"/>
    <property type="match status" value="1"/>
</dbReference>
<organism evidence="4 5">
    <name type="scientific">Bizionia algoritergicola</name>
    <dbReference type="NCBI Taxonomy" id="291187"/>
    <lineage>
        <taxon>Bacteria</taxon>
        <taxon>Pseudomonadati</taxon>
        <taxon>Bacteroidota</taxon>
        <taxon>Flavobacteriia</taxon>
        <taxon>Flavobacteriales</taxon>
        <taxon>Flavobacteriaceae</taxon>
        <taxon>Bizionia</taxon>
    </lineage>
</organism>
<evidence type="ECO:0000313" key="5">
    <source>
        <dbReference type="Proteomes" id="UP000324358"/>
    </source>
</evidence>
<dbReference type="SUPFAM" id="SSF88713">
    <property type="entry name" value="Glycoside hydrolase/deacetylase"/>
    <property type="match status" value="1"/>
</dbReference>
<evidence type="ECO:0000259" key="3">
    <source>
        <dbReference type="PROSITE" id="PS51677"/>
    </source>
</evidence>
<evidence type="ECO:0000313" key="4">
    <source>
        <dbReference type="EMBL" id="TYB75484.1"/>
    </source>
</evidence>
<feature type="domain" description="NodB homology" evidence="3">
    <location>
        <begin position="28"/>
        <end position="218"/>
    </location>
</feature>
<evidence type="ECO:0000256" key="2">
    <source>
        <dbReference type="ARBA" id="ARBA00022801"/>
    </source>
</evidence>
<dbReference type="GO" id="GO:0016020">
    <property type="term" value="C:membrane"/>
    <property type="evidence" value="ECO:0007669"/>
    <property type="project" value="TreeGrafter"/>
</dbReference>
<keyword evidence="2" id="KW-0378">Hydrolase</keyword>
<dbReference type="InterPro" id="IPR050248">
    <property type="entry name" value="Polysacc_deacetylase_ArnD"/>
</dbReference>
<reference evidence="4 5" key="1">
    <citation type="submission" date="2019-08" db="EMBL/GenBank/DDBJ databases">
        <title>Genomes of Antarctic Bizionia species.</title>
        <authorList>
            <person name="Bowman J.P."/>
        </authorList>
    </citation>
    <scope>NUCLEOTIDE SEQUENCE [LARGE SCALE GENOMIC DNA]</scope>
    <source>
        <strain evidence="4 5">APA-1</strain>
    </source>
</reference>
<name>A0A5D0R4H8_9FLAO</name>
<dbReference type="RefSeq" id="WP_066249042.1">
    <property type="nucleotide sequence ID" value="NZ_VSKL01000001.1"/>
</dbReference>
<dbReference type="Proteomes" id="UP000324358">
    <property type="component" value="Unassembled WGS sequence"/>
</dbReference>
<dbReference type="InterPro" id="IPR002509">
    <property type="entry name" value="NODB_dom"/>
</dbReference>
<dbReference type="PANTHER" id="PTHR10587">
    <property type="entry name" value="GLYCOSYL TRANSFERASE-RELATED"/>
    <property type="match status" value="1"/>
</dbReference>
<dbReference type="GO" id="GO:0005975">
    <property type="term" value="P:carbohydrate metabolic process"/>
    <property type="evidence" value="ECO:0007669"/>
    <property type="project" value="InterPro"/>
</dbReference>
<dbReference type="CDD" id="cd10959">
    <property type="entry name" value="CE4_NodB_like_3"/>
    <property type="match status" value="1"/>
</dbReference>
<dbReference type="EMBL" id="VSKL01000001">
    <property type="protein sequence ID" value="TYB75484.1"/>
    <property type="molecule type" value="Genomic_DNA"/>
</dbReference>
<proteinExistence type="predicted"/>
<dbReference type="GO" id="GO:0046872">
    <property type="term" value="F:metal ion binding"/>
    <property type="evidence" value="ECO:0007669"/>
    <property type="project" value="UniProtKB-KW"/>
</dbReference>
<dbReference type="Pfam" id="PF01522">
    <property type="entry name" value="Polysacc_deac_1"/>
    <property type="match status" value="1"/>
</dbReference>
<keyword evidence="1" id="KW-0479">Metal-binding</keyword>
<accession>A0A5D0R4H8</accession>
<keyword evidence="5" id="KW-1185">Reference proteome</keyword>
<dbReference type="GO" id="GO:0016810">
    <property type="term" value="F:hydrolase activity, acting on carbon-nitrogen (but not peptide) bonds"/>
    <property type="evidence" value="ECO:0007669"/>
    <property type="project" value="InterPro"/>
</dbReference>
<evidence type="ECO:0000256" key="1">
    <source>
        <dbReference type="ARBA" id="ARBA00022723"/>
    </source>
</evidence>
<dbReference type="AlphaFoldDB" id="A0A5D0R4H8"/>
<gene>
    <name evidence="4" type="ORF">ES675_04995</name>
</gene>